<dbReference type="Proteomes" id="UP001054821">
    <property type="component" value="Chromosome 4"/>
</dbReference>
<proteinExistence type="predicted"/>
<evidence type="ECO:0000259" key="1">
    <source>
        <dbReference type="Pfam" id="PF07727"/>
    </source>
</evidence>
<gene>
    <name evidence="2" type="ORF">L3X38_023416</name>
</gene>
<feature type="domain" description="Reverse transcriptase Ty1/copia-type" evidence="1">
    <location>
        <begin position="4"/>
        <end position="128"/>
    </location>
</feature>
<reference evidence="2 3" key="1">
    <citation type="journal article" date="2022" name="G3 (Bethesda)">
        <title>Whole-genome sequence and methylome profiling of the almond [Prunus dulcis (Mill.) D.A. Webb] cultivar 'Nonpareil'.</title>
        <authorList>
            <person name="D'Amico-Willman K.M."/>
            <person name="Ouma W.Z."/>
            <person name="Meulia T."/>
            <person name="Sideli G.M."/>
            <person name="Gradziel T.M."/>
            <person name="Fresnedo-Ramirez J."/>
        </authorList>
    </citation>
    <scope>NUCLEOTIDE SEQUENCE [LARGE SCALE GENOMIC DNA]</scope>
    <source>
        <strain evidence="2">Clone GOH B32 T37-40</strain>
    </source>
</reference>
<dbReference type="PANTHER" id="PTHR11439:SF467">
    <property type="entry name" value="INTEGRASE CATALYTIC DOMAIN-CONTAINING PROTEIN"/>
    <property type="match status" value="1"/>
</dbReference>
<evidence type="ECO:0000313" key="3">
    <source>
        <dbReference type="Proteomes" id="UP001054821"/>
    </source>
</evidence>
<accession>A0AAD4VXX8</accession>
<evidence type="ECO:0000313" key="2">
    <source>
        <dbReference type="EMBL" id="KAI5333285.1"/>
    </source>
</evidence>
<dbReference type="InterPro" id="IPR013103">
    <property type="entry name" value="RVT_2"/>
</dbReference>
<feature type="domain" description="Reverse transcriptase Ty1/copia-type" evidence="1">
    <location>
        <begin position="135"/>
        <end position="181"/>
    </location>
</feature>
<name>A0AAD4VXX8_PRUDU</name>
<dbReference type="EMBL" id="JAJFAZ020000004">
    <property type="protein sequence ID" value="KAI5333285.1"/>
    <property type="molecule type" value="Genomic_DNA"/>
</dbReference>
<protein>
    <recommendedName>
        <fullName evidence="1">Reverse transcriptase Ty1/copia-type domain-containing protein</fullName>
    </recommendedName>
</protein>
<dbReference type="SUPFAM" id="SSF56672">
    <property type="entry name" value="DNA/RNA polymerases"/>
    <property type="match status" value="1"/>
</dbReference>
<dbReference type="InterPro" id="IPR043502">
    <property type="entry name" value="DNA/RNA_pol_sf"/>
</dbReference>
<comment type="caution">
    <text evidence="2">The sequence shown here is derived from an EMBL/GenBank/DDBJ whole genome shotgun (WGS) entry which is preliminary data.</text>
</comment>
<keyword evidence="3" id="KW-1185">Reference proteome</keyword>
<dbReference type="AlphaFoldDB" id="A0AAD4VXX8"/>
<organism evidence="2 3">
    <name type="scientific">Prunus dulcis</name>
    <name type="common">Almond</name>
    <name type="synonym">Amygdalus dulcis</name>
    <dbReference type="NCBI Taxonomy" id="3755"/>
    <lineage>
        <taxon>Eukaryota</taxon>
        <taxon>Viridiplantae</taxon>
        <taxon>Streptophyta</taxon>
        <taxon>Embryophyta</taxon>
        <taxon>Tracheophyta</taxon>
        <taxon>Spermatophyta</taxon>
        <taxon>Magnoliopsida</taxon>
        <taxon>eudicotyledons</taxon>
        <taxon>Gunneridae</taxon>
        <taxon>Pentapetalae</taxon>
        <taxon>rosids</taxon>
        <taxon>fabids</taxon>
        <taxon>Rosales</taxon>
        <taxon>Rosaceae</taxon>
        <taxon>Amygdaloideae</taxon>
        <taxon>Amygdaleae</taxon>
        <taxon>Prunus</taxon>
    </lineage>
</organism>
<sequence length="381" mass="42694">MKNNQVWDLVELPKGVKPVGCKWVFKTKKDSTGNIERLKARLVAKGFTQKEGIDYSETFTPVSTKDAFRIIMALTAQYDLFLHQIVVKTASLNGRQDEEVYMVQPAGFMKDGGEHLVCKLKKSNYGLNRHQGNVLYVDDVLLATNNLSMLADAKFFPSSHFEMKDMGEASYVLGVEIHRDRSREVPITKGDKLSRAQSPQNELEKKEMKIRPYASLVGSLMYAQVCTRSDFAFAISVLGRFQANPGNAHWMAAKKVKTYLQRTKSFVLVYQRQESLELVGYCDSDFTGCLDDLKSTSAFVFLLAGGAVSWKSSKQSTVAASTMQAEFVACYEATIQAYSWLKNFITGLCVLDSIARPVQIFCDNSAIVFYSRNNNRSAVLT</sequence>
<dbReference type="PANTHER" id="PTHR11439">
    <property type="entry name" value="GAG-POL-RELATED RETROTRANSPOSON"/>
    <property type="match status" value="1"/>
</dbReference>
<dbReference type="CDD" id="cd09272">
    <property type="entry name" value="RNase_HI_RT_Ty1"/>
    <property type="match status" value="1"/>
</dbReference>
<dbReference type="Pfam" id="PF07727">
    <property type="entry name" value="RVT_2"/>
    <property type="match status" value="2"/>
</dbReference>